<dbReference type="PANTHER" id="PTHR11616:SF240">
    <property type="entry name" value="BLOATED TUBULES, ISOFORM B-RELATED"/>
    <property type="match status" value="1"/>
</dbReference>
<dbReference type="GO" id="GO:0005886">
    <property type="term" value="C:plasma membrane"/>
    <property type="evidence" value="ECO:0007669"/>
    <property type="project" value="TreeGrafter"/>
</dbReference>
<evidence type="ECO:0000256" key="5">
    <source>
        <dbReference type="ARBA" id="ARBA00023136"/>
    </source>
</evidence>
<feature type="transmembrane region" description="Helical" evidence="7">
    <location>
        <begin position="387"/>
        <end position="408"/>
    </location>
</feature>
<evidence type="ECO:0000256" key="4">
    <source>
        <dbReference type="ARBA" id="ARBA00022989"/>
    </source>
</evidence>
<dbReference type="PRINTS" id="PR00176">
    <property type="entry name" value="NANEUSMPORT"/>
</dbReference>
<dbReference type="Pfam" id="PF00209">
    <property type="entry name" value="SNF"/>
    <property type="match status" value="2"/>
</dbReference>
<dbReference type="GO" id="GO:0035725">
    <property type="term" value="P:sodium ion transmembrane transport"/>
    <property type="evidence" value="ECO:0007669"/>
    <property type="project" value="TreeGrafter"/>
</dbReference>
<proteinExistence type="inferred from homology"/>
<organism evidence="8 9">
    <name type="scientific">Caloranaerobacter azorensis H53214</name>
    <dbReference type="NCBI Taxonomy" id="1156417"/>
    <lineage>
        <taxon>Bacteria</taxon>
        <taxon>Bacillati</taxon>
        <taxon>Bacillota</taxon>
        <taxon>Tissierellia</taxon>
        <taxon>Tissierellales</taxon>
        <taxon>Thermohalobacteraceae</taxon>
        <taxon>Caloranaerobacter</taxon>
    </lineage>
</organism>
<evidence type="ECO:0000313" key="8">
    <source>
        <dbReference type="EMBL" id="KGG80725.1"/>
    </source>
</evidence>
<name>A0A096BHR2_9FIRM</name>
<dbReference type="SUPFAM" id="SSF161070">
    <property type="entry name" value="SNF-like"/>
    <property type="match status" value="1"/>
</dbReference>
<reference evidence="8 9" key="1">
    <citation type="submission" date="2013-12" db="EMBL/GenBank/DDBJ databases">
        <title>Draft genome sequence of Caloranaerobacter sp. H53214.</title>
        <authorList>
            <person name="Jiang L.J."/>
            <person name="Shao Z.Z."/>
            <person name="Long M.N."/>
        </authorList>
    </citation>
    <scope>NUCLEOTIDE SEQUENCE [LARGE SCALE GENOMIC DNA]</scope>
    <source>
        <strain evidence="8 9">H53214</strain>
    </source>
</reference>
<dbReference type="GO" id="GO:0015293">
    <property type="term" value="F:symporter activity"/>
    <property type="evidence" value="ECO:0007669"/>
    <property type="project" value="UniProtKB-KW"/>
</dbReference>
<feature type="transmembrane region" description="Helical" evidence="7">
    <location>
        <begin position="87"/>
        <end position="109"/>
    </location>
</feature>
<comment type="subcellular location">
    <subcellularLocation>
        <location evidence="1">Membrane</location>
        <topology evidence="1">Multi-pass membrane protein</topology>
    </subcellularLocation>
</comment>
<feature type="transmembrane region" description="Helical" evidence="7">
    <location>
        <begin position="357"/>
        <end position="381"/>
    </location>
</feature>
<keyword evidence="2 6" id="KW-0813">Transport</keyword>
<comment type="caution">
    <text evidence="8">The sequence shown here is derived from an EMBL/GenBank/DDBJ whole genome shotgun (WGS) entry which is preliminary data.</text>
</comment>
<dbReference type="InterPro" id="IPR000175">
    <property type="entry name" value="Na/ntran_symport"/>
</dbReference>
<sequence>MVQDRERWSTRTAFIFAAIGSAAGLGNAWRFPYMAAQNGGGAFLIPYFIALITAGIPLIITEFAIGHKFQAGAPIAFSRIKKGWESLGWLTITASFVIITYYSVIMAWVTDYLWYSLKTAWANAPKDFFFSKVLQISSGPDELGGFSIPVIIGLILAWGAIYWCIRNGVRSVGKVVKWTVPLPVIMLGILVIRALTLPGAIDGVNFYLNPDFSKLLEPKVWASAYGQVFFTLSLATGVMIAYASYLPKKSDITNNAFITVFANCGISFLAGFAVFGTMGYMAFTKGALVSEVAGNGGIGLAFWTYPEAISLLPFGSVIFSLVFFIMLFTLGIDSAFSLIESIVAGLVDKWGWNKKKVVRLTCLVGFIISLIYATKGGLYWLDIVDKYINNFGMVAIGLFEVIAIGWLYKSSKLRSYFNPISEIKLGRWYDVMIAVITPIVLGGILIWNIVQEIIDAINGKFYGGYPLWAIIVGGWLMLAVVIIMSIILGKIKSQNNLGRKAN</sequence>
<feature type="transmembrane region" description="Helical" evidence="7">
    <location>
        <begin position="467"/>
        <end position="489"/>
    </location>
</feature>
<dbReference type="PANTHER" id="PTHR11616">
    <property type="entry name" value="SODIUM/CHLORIDE DEPENDENT TRANSPORTER"/>
    <property type="match status" value="1"/>
</dbReference>
<feature type="transmembrane region" description="Helical" evidence="7">
    <location>
        <begin position="143"/>
        <end position="163"/>
    </location>
</feature>
<dbReference type="STRING" id="1156417.Y919_04610"/>
<evidence type="ECO:0000256" key="6">
    <source>
        <dbReference type="RuleBase" id="RU003732"/>
    </source>
</evidence>
<evidence type="ECO:0000256" key="7">
    <source>
        <dbReference type="SAM" id="Phobius"/>
    </source>
</evidence>
<dbReference type="InterPro" id="IPR037272">
    <property type="entry name" value="SNS_sf"/>
</dbReference>
<feature type="transmembrane region" description="Helical" evidence="7">
    <location>
        <begin position="257"/>
        <end position="283"/>
    </location>
</feature>
<dbReference type="NCBIfam" id="NF037979">
    <property type="entry name" value="Na_transp"/>
    <property type="match status" value="1"/>
</dbReference>
<dbReference type="Proteomes" id="UP000029622">
    <property type="component" value="Unassembled WGS sequence"/>
</dbReference>
<feature type="transmembrane region" description="Helical" evidence="7">
    <location>
        <begin position="43"/>
        <end position="66"/>
    </location>
</feature>
<feature type="transmembrane region" description="Helical" evidence="7">
    <location>
        <begin position="428"/>
        <end position="447"/>
    </location>
</feature>
<accession>A0A096BHR2</accession>
<keyword evidence="3 6" id="KW-0812">Transmembrane</keyword>
<keyword evidence="5 7" id="KW-0472">Membrane</keyword>
<comment type="similarity">
    <text evidence="6">Belongs to the sodium:neurotransmitter symporter (SNF) (TC 2.A.22) family.</text>
</comment>
<keyword evidence="4 7" id="KW-1133">Transmembrane helix</keyword>
<protein>
    <recommendedName>
        <fullName evidence="6">Transporter</fullName>
    </recommendedName>
</protein>
<keyword evidence="6" id="KW-0769">Symport</keyword>
<feature type="transmembrane region" description="Helical" evidence="7">
    <location>
        <begin position="12"/>
        <end position="31"/>
    </location>
</feature>
<dbReference type="PROSITE" id="PS00610">
    <property type="entry name" value="NA_NEUROTRAN_SYMP_1"/>
    <property type="match status" value="1"/>
</dbReference>
<dbReference type="AlphaFoldDB" id="A0A096BHR2"/>
<feature type="transmembrane region" description="Helical" evidence="7">
    <location>
        <begin position="175"/>
        <end position="201"/>
    </location>
</feature>
<dbReference type="EMBL" id="AZTB01000016">
    <property type="protein sequence ID" value="KGG80725.1"/>
    <property type="molecule type" value="Genomic_DNA"/>
</dbReference>
<evidence type="ECO:0000256" key="1">
    <source>
        <dbReference type="ARBA" id="ARBA00004141"/>
    </source>
</evidence>
<feature type="transmembrane region" description="Helical" evidence="7">
    <location>
        <begin position="311"/>
        <end position="336"/>
    </location>
</feature>
<evidence type="ECO:0000313" key="9">
    <source>
        <dbReference type="Proteomes" id="UP000029622"/>
    </source>
</evidence>
<gene>
    <name evidence="8" type="ORF">Y919_04610</name>
</gene>
<dbReference type="PROSITE" id="PS50267">
    <property type="entry name" value="NA_NEUROTRAN_SYMP_3"/>
    <property type="match status" value="1"/>
</dbReference>
<dbReference type="CDD" id="cd10334">
    <property type="entry name" value="SLC6sbd_u1"/>
    <property type="match status" value="1"/>
</dbReference>
<evidence type="ECO:0000256" key="3">
    <source>
        <dbReference type="ARBA" id="ARBA00022692"/>
    </source>
</evidence>
<evidence type="ECO:0000256" key="2">
    <source>
        <dbReference type="ARBA" id="ARBA00022448"/>
    </source>
</evidence>
<feature type="transmembrane region" description="Helical" evidence="7">
    <location>
        <begin position="221"/>
        <end position="245"/>
    </location>
</feature>